<sequence>MTATVQMPAEVAGPNPPEAANTPAPVTGQETSTTPAIPEGFPDKFVKDGKPDYEALAKSYVELEGRFSQQQQAPAAPSSETVEQQLQAKGLNFEDFTAEYRQNGKLSAESYAKLEQAGWGRQVVNDFIRAQEILAEQDVNSAYSAVGGEAEFRKIQSWARSNLSPAELSAFNDMVQKASSDALPFVVMGLQARYVQANGREPQLINGHASGPSVEGFASRYEMLQAMKDPRYSKDEAYRDQVAKRLAVSNFF</sequence>
<reference evidence="2 3" key="4">
    <citation type="journal article" date="2009" name="Appl. Environ. Microbiol.">
        <title>Comparative genome-wide transcriptional profiling of Azorhizobium caulinodans ORS571 grown under free-living and symbiotic conditions.</title>
        <authorList>
            <person name="Tsukada S."/>
            <person name="Aono T."/>
            <person name="Akiba N."/>
            <person name="Lee KB."/>
            <person name="Liu CT."/>
            <person name="Toyazaki H."/>
            <person name="Oyaizu H."/>
        </authorList>
    </citation>
    <scope>NUCLEOTIDE SEQUENCE [LARGE SCALE GENOMIC DNA]</scope>
    <source>
        <strain evidence="3">ATCC 43989 / DSM 5975 / JCM 20966 / LMG 6465 / NBRC 14845 / NCIMB 13405 / ORS 571</strain>
    </source>
</reference>
<dbReference type="Pfam" id="PF05396">
    <property type="entry name" value="Phage_T7_Capsid"/>
    <property type="match status" value="1"/>
</dbReference>
<dbReference type="KEGG" id="azc:AZC_3587"/>
<reference evidence="2 3" key="1">
    <citation type="journal article" date="2007" name="Appl. Environ. Microbiol.">
        <title>Rhizobial factors required for stem nodule maturation and maintenance in Sesbania rostrata-Azorhizobium caulinodans ORS571 symbiosis.</title>
        <authorList>
            <person name="Suzuki S."/>
            <person name="Aono T."/>
            <person name="Lee KB."/>
            <person name="Suzuki T."/>
            <person name="Liu CT."/>
            <person name="Miwa H."/>
            <person name="Wakao S."/>
            <person name="Iki T."/>
            <person name="Oyaizu H."/>
        </authorList>
    </citation>
    <scope>NUCLEOTIDE SEQUENCE [LARGE SCALE GENOMIC DNA]</scope>
    <source>
        <strain evidence="3">ATCC 43989 / DSM 5975 / JCM 20966 / LMG 6465 / NBRC 14845 / NCIMB 13405 / ORS 571</strain>
    </source>
</reference>
<reference evidence="2 3" key="6">
    <citation type="journal article" date="2011" name="Appl. Environ. Microbiol.">
        <title>Involvement of the azorhizobial chromosome partition gene (parA) in the onset of bacteroid differentiation during Sesbania rostrata stem nodule development.</title>
        <authorList>
            <person name="Liu CT."/>
            <person name="Lee KB."/>
            <person name="Wang YS."/>
            <person name="Peng MH."/>
            <person name="Lee KT."/>
            <person name="Suzuki S."/>
            <person name="Suzuki T."/>
            <person name="Oyaizu H."/>
        </authorList>
    </citation>
    <scope>NUCLEOTIDE SEQUENCE [LARGE SCALE GENOMIC DNA]</scope>
    <source>
        <strain evidence="3">ATCC 43989 / DSM 5975 / JCM 20966 / LMG 6465 / NBRC 14845 / NCIMB 13405 / ORS 571</strain>
    </source>
</reference>
<dbReference type="eggNOG" id="ENOG5032UY2">
    <property type="taxonomic scope" value="Bacteria"/>
</dbReference>
<proteinExistence type="predicted"/>
<gene>
    <name evidence="2" type="ordered locus">AZC_3587</name>
</gene>
<evidence type="ECO:0000256" key="1">
    <source>
        <dbReference type="SAM" id="MobiDB-lite"/>
    </source>
</evidence>
<dbReference type="EMBL" id="AP009384">
    <property type="protein sequence ID" value="BAF89585.1"/>
    <property type="molecule type" value="Genomic_DNA"/>
</dbReference>
<dbReference type="HOGENOM" id="CLU_088158_0_0_5"/>
<dbReference type="InterPro" id="IPR008768">
    <property type="entry name" value="Gp9-like"/>
</dbReference>
<organism evidence="2 3">
    <name type="scientific">Azorhizobium caulinodans (strain ATCC 43989 / DSM 5975 / JCM 20966 / LMG 6465 / NBRC 14845 / NCIMB 13405 / ORS 571)</name>
    <dbReference type="NCBI Taxonomy" id="438753"/>
    <lineage>
        <taxon>Bacteria</taxon>
        <taxon>Pseudomonadati</taxon>
        <taxon>Pseudomonadota</taxon>
        <taxon>Alphaproteobacteria</taxon>
        <taxon>Hyphomicrobiales</taxon>
        <taxon>Xanthobacteraceae</taxon>
        <taxon>Azorhizobium</taxon>
    </lineage>
</organism>
<reference evidence="2 3" key="3">
    <citation type="journal article" date="2008" name="BMC Genomics">
        <title>The genome of the versatile nitrogen fixer Azorhizobium caulinodans ORS571.</title>
        <authorList>
            <person name="Lee KB."/>
            <person name="Backer P.D."/>
            <person name="Aono T."/>
            <person name="Liu CT."/>
            <person name="Suzuki S."/>
            <person name="Suzuki T."/>
            <person name="Kaneko T."/>
            <person name="Yamada M."/>
            <person name="Tabata S."/>
            <person name="Kupfer D.M."/>
            <person name="Najar F.Z."/>
            <person name="Wiley G.B."/>
            <person name="Roe B."/>
            <person name="Binnewies T.T."/>
            <person name="Ussery D.W."/>
            <person name="D'Haeze W."/>
            <person name="Herder J.D."/>
            <person name="Gevers D."/>
            <person name="Vereecke D."/>
            <person name="Holsters M."/>
            <person name="Oyaizu H."/>
        </authorList>
    </citation>
    <scope>NUCLEOTIDE SEQUENCE [LARGE SCALE GENOMIC DNA]</scope>
    <source>
        <strain evidence="3">ATCC 43989 / DSM 5975 / JCM 20966 / LMG 6465 / NBRC 14845 / NCIMB 13405 / ORS 571</strain>
    </source>
</reference>
<feature type="region of interest" description="Disordered" evidence="1">
    <location>
        <begin position="1"/>
        <end position="45"/>
    </location>
</feature>
<name>A8IF77_AZOC5</name>
<evidence type="ECO:0000313" key="3">
    <source>
        <dbReference type="Proteomes" id="UP000000270"/>
    </source>
</evidence>
<keyword evidence="3" id="KW-1185">Reference proteome</keyword>
<dbReference type="Proteomes" id="UP000000270">
    <property type="component" value="Chromosome"/>
</dbReference>
<dbReference type="AlphaFoldDB" id="A8IF77"/>
<accession>A8IF77</accession>
<protein>
    <submittedName>
        <fullName evidence="2">Putative capsid assembly protein</fullName>
    </submittedName>
</protein>
<reference evidence="2 3" key="5">
    <citation type="journal article" date="2010" name="Appl. Environ. Microbiol.">
        <title>phrR-like gene praR of Azorhizobium caulinodans ORS571 is essential for symbiosis with Sesbania rostrata and is involved in expression of reb genes.</title>
        <authorList>
            <person name="Akiba N."/>
            <person name="Aono T."/>
            <person name="Toyazaki H."/>
            <person name="Sato S."/>
            <person name="Oyaizu H."/>
        </authorList>
    </citation>
    <scope>NUCLEOTIDE SEQUENCE [LARGE SCALE GENOMIC DNA]</scope>
    <source>
        <strain evidence="3">ATCC 43989 / DSM 5975 / JCM 20966 / LMG 6465 / NBRC 14845 / NCIMB 13405 / ORS 571</strain>
    </source>
</reference>
<dbReference type="STRING" id="438753.AZC_3587"/>
<reference evidence="3" key="2">
    <citation type="submission" date="2007-04" db="EMBL/GenBank/DDBJ databases">
        <title>Complete genome sequence of the nitrogen-fixing bacterium Azorhizobium caulinodans ORS571.</title>
        <authorList>
            <person name="Lee K.B."/>
            <person name="Backer P.D."/>
            <person name="Aono T."/>
            <person name="Liu C.T."/>
            <person name="Suzuki S."/>
            <person name="Suzuki T."/>
            <person name="Kaneko T."/>
            <person name="Yamada M."/>
            <person name="Tabata S."/>
            <person name="Kupfer D.M."/>
            <person name="Najar F.Z."/>
            <person name="Wiley G.B."/>
            <person name="Roe B."/>
            <person name="Binnewies T."/>
            <person name="Ussery D."/>
            <person name="Vereecke D."/>
            <person name="Gevers D."/>
            <person name="Holsters M."/>
            <person name="Oyaizu H."/>
        </authorList>
    </citation>
    <scope>NUCLEOTIDE SEQUENCE [LARGE SCALE GENOMIC DNA]</scope>
    <source>
        <strain evidence="3">ATCC 43989 / DSM 5975 / JCM 20966 / LMG 6465 / NBRC 14845 / NCIMB 13405 / ORS 571</strain>
    </source>
</reference>
<evidence type="ECO:0000313" key="2">
    <source>
        <dbReference type="EMBL" id="BAF89585.1"/>
    </source>
</evidence>
<dbReference type="RefSeq" id="WP_012172110.1">
    <property type="nucleotide sequence ID" value="NC_009937.1"/>
</dbReference>